<dbReference type="InterPro" id="IPR041166">
    <property type="entry name" value="Rubredoxin_2"/>
</dbReference>
<dbReference type="Pfam" id="PF18073">
    <property type="entry name" value="Zn_ribbon_LapB"/>
    <property type="match status" value="1"/>
</dbReference>
<name>A0A943LST3_STRVE</name>
<feature type="non-terminal residue" evidence="3">
    <location>
        <position position="33"/>
    </location>
</feature>
<dbReference type="Proteomes" id="UP000703822">
    <property type="component" value="Unassembled WGS sequence"/>
</dbReference>
<keyword evidence="1" id="KW-0479">Metal-binding</keyword>
<accession>A0A943LST3</accession>
<dbReference type="EMBL" id="JAHAGS010000284">
    <property type="protein sequence ID" value="MBS6098527.1"/>
    <property type="molecule type" value="Genomic_DNA"/>
</dbReference>
<protein>
    <recommendedName>
        <fullName evidence="2">LapB rubredoxin metal binding domain-containing protein</fullName>
    </recommendedName>
</protein>
<comment type="caution">
    <text evidence="3">The sequence shown here is derived from an EMBL/GenBank/DDBJ whole genome shotgun (WGS) entry which is preliminary data.</text>
</comment>
<feature type="domain" description="LapB rubredoxin metal binding" evidence="2">
    <location>
        <begin position="8"/>
        <end position="33"/>
    </location>
</feature>
<evidence type="ECO:0000259" key="2">
    <source>
        <dbReference type="Pfam" id="PF18073"/>
    </source>
</evidence>
<organism evidence="3 4">
    <name type="scientific">Streptococcus vestibularis</name>
    <dbReference type="NCBI Taxonomy" id="1343"/>
    <lineage>
        <taxon>Bacteria</taxon>
        <taxon>Bacillati</taxon>
        <taxon>Bacillota</taxon>
        <taxon>Bacilli</taxon>
        <taxon>Lactobacillales</taxon>
        <taxon>Streptococcaceae</taxon>
        <taxon>Streptococcus</taxon>
    </lineage>
</organism>
<reference evidence="3" key="1">
    <citation type="submission" date="2021-05" db="EMBL/GenBank/DDBJ databases">
        <title>Infant gut strain persistence is associated with maternal origin, phylogeny, and functional potential including surface adhesion and iron acquisition.</title>
        <authorList>
            <person name="Lou Y.C."/>
        </authorList>
    </citation>
    <scope>NUCLEOTIDE SEQUENCE</scope>
    <source>
        <strain evidence="3">L3_122_031G1_dasL3_122_031G1_maxbin2.maxbin.025s ta_sub</strain>
    </source>
</reference>
<proteinExistence type="predicted"/>
<evidence type="ECO:0000313" key="4">
    <source>
        <dbReference type="Proteomes" id="UP000703822"/>
    </source>
</evidence>
<gene>
    <name evidence="3" type="ORF">KH901_08860</name>
</gene>
<sequence>MAKKISTFVCRECGYNSPKYLGRCPNCSSWSSF</sequence>
<evidence type="ECO:0000256" key="1">
    <source>
        <dbReference type="ARBA" id="ARBA00022723"/>
    </source>
</evidence>
<dbReference type="GO" id="GO:0046872">
    <property type="term" value="F:metal ion binding"/>
    <property type="evidence" value="ECO:0007669"/>
    <property type="project" value="UniProtKB-KW"/>
</dbReference>
<evidence type="ECO:0000313" key="3">
    <source>
        <dbReference type="EMBL" id="MBS6098527.1"/>
    </source>
</evidence>
<dbReference type="AlphaFoldDB" id="A0A943LST3"/>